<reference evidence="1 2" key="1">
    <citation type="submission" date="2018-06" db="EMBL/GenBank/DDBJ databases">
        <authorList>
            <consortium name="Pathogen Informatics"/>
            <person name="Doyle S."/>
        </authorList>
    </citation>
    <scope>NUCLEOTIDE SEQUENCE [LARGE SCALE GENOMIC DNA]</scope>
    <source>
        <strain evidence="1 2">NCTC13645</strain>
    </source>
</reference>
<evidence type="ECO:0000313" key="2">
    <source>
        <dbReference type="Proteomes" id="UP000254621"/>
    </source>
</evidence>
<accession>A0A380P1Q4</accession>
<dbReference type="AlphaFoldDB" id="A0A380P1Q4"/>
<organism evidence="1 2">
    <name type="scientific">Weissella viridescens</name>
    <name type="common">Lactobacillus viridescens</name>
    <dbReference type="NCBI Taxonomy" id="1629"/>
    <lineage>
        <taxon>Bacteria</taxon>
        <taxon>Bacillati</taxon>
        <taxon>Bacillota</taxon>
        <taxon>Bacilli</taxon>
        <taxon>Lactobacillales</taxon>
        <taxon>Lactobacillaceae</taxon>
        <taxon>Weissella</taxon>
    </lineage>
</organism>
<name>A0A380P1Q4_WEIVI</name>
<proteinExistence type="predicted"/>
<dbReference type="Proteomes" id="UP000254621">
    <property type="component" value="Unassembled WGS sequence"/>
</dbReference>
<dbReference type="EMBL" id="UHIV01000004">
    <property type="protein sequence ID" value="SUP59153.1"/>
    <property type="molecule type" value="Genomic_DNA"/>
</dbReference>
<sequence length="48" mass="5374">MKQTAANYIYEGHLPAGDYQLSFINHQNKDQLADVVSTKTTSLPLTHL</sequence>
<protein>
    <submittedName>
        <fullName evidence="1">Uncharacterized protein</fullName>
    </submittedName>
</protein>
<evidence type="ECO:0000313" key="1">
    <source>
        <dbReference type="EMBL" id="SUP59153.1"/>
    </source>
</evidence>
<gene>
    <name evidence="1" type="ORF">NCTC13645_01406</name>
</gene>